<gene>
    <name evidence="4" type="ORF">PDIGIT_LOCUS9228</name>
</gene>
<dbReference type="GO" id="GO:0008270">
    <property type="term" value="F:zinc ion binding"/>
    <property type="evidence" value="ECO:0007669"/>
    <property type="project" value="InterPro"/>
</dbReference>
<evidence type="ECO:0000259" key="3">
    <source>
        <dbReference type="Pfam" id="PF04082"/>
    </source>
</evidence>
<reference evidence="4" key="1">
    <citation type="submission" date="2023-01" db="EMBL/GenBank/DDBJ databases">
        <authorList>
            <person name="Van Ghelder C."/>
            <person name="Rancurel C."/>
        </authorList>
    </citation>
    <scope>NUCLEOTIDE SEQUENCE</scope>
    <source>
        <strain evidence="4">CNCM I-4278</strain>
    </source>
</reference>
<evidence type="ECO:0000313" key="4">
    <source>
        <dbReference type="EMBL" id="CAI6336136.1"/>
    </source>
</evidence>
<dbReference type="InterPro" id="IPR007219">
    <property type="entry name" value="XnlR_reg_dom"/>
</dbReference>
<dbReference type="Pfam" id="PF04082">
    <property type="entry name" value="Fungal_trans"/>
    <property type="match status" value="1"/>
</dbReference>
<sequence length="572" mass="64235">MEHINFAQDSTLSTKKRVRRVALACIPCRSRKVCNRCQYDEKVCEYQKSRRGGRPRKQPPSNCSVERVENETSISHRRTSPTSSTEGTGDAQELASQPSMIPSIGSYLAESHVEQLLAQFYTYFHAAHPCVLPRWSLEARMGTDSALSEHLLPVLLYIGSIFMHSIDSEPLADAALQAIEYGRSYSGIPNPYHVQAILLYSITVYWCNAPQIGRMYLDEAIEAAFLLGMHRKEFASQYGYGDSVLEESWRRTWWQIHVTDVHISGSTHTYEGLSTKFPITTELPCEELNYERGEIPQPLTLKQYENREFCDIEFSSFAQLIGFSQGITKVLAFARLDDLVGVQALCVSADTMMTAWFSLLPPSKKSLLGDDGKVDEILFKAMIVMQTCIVDLHRRLSSLLYSPVESASLCAPPPPTANDIIKEEARMHTAKILCATEKLNTLLTLPTRFATHTPFIICMIANMTIAHLSACRYIFTEPRLSVEREKIRLNMGVLKMLGEFWPAGKREYKAVGTIAKAILDLKDEDAKVPESGLSFDVMDFGFGDGANLDFSWCDELGAVDARFFDDTATLSF</sequence>
<evidence type="ECO:0000256" key="1">
    <source>
        <dbReference type="ARBA" id="ARBA00023242"/>
    </source>
</evidence>
<accession>A0A9W4UH71</accession>
<keyword evidence="5" id="KW-1185">Reference proteome</keyword>
<dbReference type="CDD" id="cd00067">
    <property type="entry name" value="GAL4"/>
    <property type="match status" value="1"/>
</dbReference>
<proteinExistence type="predicted"/>
<dbReference type="CDD" id="cd12148">
    <property type="entry name" value="fungal_TF_MHR"/>
    <property type="match status" value="1"/>
</dbReference>
<dbReference type="OrthoDB" id="10067394at2759"/>
<dbReference type="GO" id="GO:0003677">
    <property type="term" value="F:DNA binding"/>
    <property type="evidence" value="ECO:0007669"/>
    <property type="project" value="InterPro"/>
</dbReference>
<evidence type="ECO:0000256" key="2">
    <source>
        <dbReference type="SAM" id="MobiDB-lite"/>
    </source>
</evidence>
<dbReference type="PANTHER" id="PTHR47431">
    <property type="entry name" value="ZN(II)2CYS6 TRANSCRIPTION FACTOR (EUROFUNG)-RELATED"/>
    <property type="match status" value="1"/>
</dbReference>
<organism evidence="4 5">
    <name type="scientific">Periconia digitata</name>
    <dbReference type="NCBI Taxonomy" id="1303443"/>
    <lineage>
        <taxon>Eukaryota</taxon>
        <taxon>Fungi</taxon>
        <taxon>Dikarya</taxon>
        <taxon>Ascomycota</taxon>
        <taxon>Pezizomycotina</taxon>
        <taxon>Dothideomycetes</taxon>
        <taxon>Pleosporomycetidae</taxon>
        <taxon>Pleosporales</taxon>
        <taxon>Massarineae</taxon>
        <taxon>Periconiaceae</taxon>
        <taxon>Periconia</taxon>
    </lineage>
</organism>
<dbReference type="GO" id="GO:0000981">
    <property type="term" value="F:DNA-binding transcription factor activity, RNA polymerase II-specific"/>
    <property type="evidence" value="ECO:0007669"/>
    <property type="project" value="InterPro"/>
</dbReference>
<dbReference type="PANTHER" id="PTHR47431:SF4">
    <property type="entry name" value="ZN(II)2CYS6 TRANSCRIPTION FACTOR (EUROFUNG)"/>
    <property type="match status" value="1"/>
</dbReference>
<dbReference type="GO" id="GO:0006351">
    <property type="term" value="P:DNA-templated transcription"/>
    <property type="evidence" value="ECO:0007669"/>
    <property type="project" value="InterPro"/>
</dbReference>
<dbReference type="InterPro" id="IPR001138">
    <property type="entry name" value="Zn2Cys6_DnaBD"/>
</dbReference>
<feature type="region of interest" description="Disordered" evidence="2">
    <location>
        <begin position="48"/>
        <end position="96"/>
    </location>
</feature>
<evidence type="ECO:0000313" key="5">
    <source>
        <dbReference type="Proteomes" id="UP001152607"/>
    </source>
</evidence>
<keyword evidence="1" id="KW-0539">Nucleus</keyword>
<protein>
    <recommendedName>
        <fullName evidence="3">Xylanolytic transcriptional activator regulatory domain-containing protein</fullName>
    </recommendedName>
</protein>
<dbReference type="AlphaFoldDB" id="A0A9W4UH71"/>
<dbReference type="EMBL" id="CAOQHR010000006">
    <property type="protein sequence ID" value="CAI6336136.1"/>
    <property type="molecule type" value="Genomic_DNA"/>
</dbReference>
<name>A0A9W4UH71_9PLEO</name>
<dbReference type="Proteomes" id="UP001152607">
    <property type="component" value="Unassembled WGS sequence"/>
</dbReference>
<feature type="domain" description="Xylanolytic transcriptional activator regulatory" evidence="3">
    <location>
        <begin position="146"/>
        <end position="322"/>
    </location>
</feature>
<comment type="caution">
    <text evidence="4">The sequence shown here is derived from an EMBL/GenBank/DDBJ whole genome shotgun (WGS) entry which is preliminary data.</text>
</comment>